<sequence>MTRAARPPAPERRHGEHDASRFTDSLLADEGAVVSVDDFRRQFAAYGREAKARVERIPFARLQDWAFSEDTGNLEHRSGRFFTVEGLRVRPEAEPEATWTQPIINQPEIGILGILAKEFDGVLHFLMQAKMEPGNANGFQLSPTVQATYSNYTRVHRGSPVKYLDAFLEPRKGRVLVDVLQSEHGAWFWCKRNRNIIVETTEDVPLHEGFFWLTLGQLQRLLALDNVLNMDSRTVLSCAPVTLTDRVDRPPAGGDPFRAALLRSLDPEAGTPLLAAEFLSWFVERKARTRVTRQRVALDDVDGWHRSQQVIDHTDGGHFGVIAVEVSGGNREVGGWTQPLFAPVGQGTVAFVVKSFGGVAHILVHARMEGGLLDVVELAPTVQEIPGDRLSARGQRNPFLGYVRDAGPERIHYEALLSEEGGRFHHAVSRYLVVDGDDLPAEVPDDYQWVTLGRLVGLLRHSHYLNVQARTLVACLHGLWSRAR</sequence>
<feature type="region of interest" description="Disordered" evidence="1">
    <location>
        <begin position="1"/>
        <end position="21"/>
    </location>
</feature>
<evidence type="ECO:0000256" key="1">
    <source>
        <dbReference type="SAM" id="MobiDB-lite"/>
    </source>
</evidence>
<comment type="caution">
    <text evidence="3">The sequence shown here is derived from an EMBL/GenBank/DDBJ whole genome shotgun (WGS) entry which is preliminary data.</text>
</comment>
<gene>
    <name evidence="3" type="ORF">NMN56_034145</name>
</gene>
<protein>
    <submittedName>
        <fullName evidence="3">NDP-hexose 2,3-dehydratase family protein</fullName>
    </submittedName>
</protein>
<evidence type="ECO:0000313" key="4">
    <source>
        <dbReference type="Proteomes" id="UP001214441"/>
    </source>
</evidence>
<keyword evidence="4" id="KW-1185">Reference proteome</keyword>
<dbReference type="InterPro" id="IPR005212">
    <property type="entry name" value="EvaA-like"/>
</dbReference>
<feature type="domain" description="dTDP-4-dehydro-6-deoxy-alpha-D-glucopyranose 2,3-dehydratase" evidence="2">
    <location>
        <begin position="276"/>
        <end position="476"/>
    </location>
</feature>
<proteinExistence type="predicted"/>
<accession>A0ABT7A6D6</accession>
<feature type="domain" description="dTDP-4-dehydro-6-deoxy-alpha-D-glucopyranose 2,3-dehydratase" evidence="2">
    <location>
        <begin position="39"/>
        <end position="238"/>
    </location>
</feature>
<evidence type="ECO:0000313" key="3">
    <source>
        <dbReference type="EMBL" id="MDJ1136897.1"/>
    </source>
</evidence>
<dbReference type="RefSeq" id="WP_274047060.1">
    <property type="nucleotide sequence ID" value="NZ_JANCPR020000047.1"/>
</dbReference>
<organism evidence="3 4">
    <name type="scientific">Streptomyces iconiensis</name>
    <dbReference type="NCBI Taxonomy" id="1384038"/>
    <lineage>
        <taxon>Bacteria</taxon>
        <taxon>Bacillati</taxon>
        <taxon>Actinomycetota</taxon>
        <taxon>Actinomycetes</taxon>
        <taxon>Kitasatosporales</taxon>
        <taxon>Streptomycetaceae</taxon>
        <taxon>Streptomyces</taxon>
    </lineage>
</organism>
<evidence type="ECO:0000259" key="2">
    <source>
        <dbReference type="Pfam" id="PF03559"/>
    </source>
</evidence>
<dbReference type="Pfam" id="PF03559">
    <property type="entry name" value="Hexose_dehydrat"/>
    <property type="match status" value="2"/>
</dbReference>
<name>A0ABT7A6D6_9ACTN</name>
<dbReference type="EMBL" id="JANCPR020000047">
    <property type="protein sequence ID" value="MDJ1136897.1"/>
    <property type="molecule type" value="Genomic_DNA"/>
</dbReference>
<dbReference type="InterPro" id="IPR038153">
    <property type="entry name" value="EvaA-like_sf"/>
</dbReference>
<reference evidence="3 4" key="1">
    <citation type="submission" date="2023-05" db="EMBL/GenBank/DDBJ databases">
        <title>Streptantibioticus silvisoli sp. nov., acidotolerant actinomycetes 1 from pine litter.</title>
        <authorList>
            <person name="Swiecimska M."/>
            <person name="Golinska P."/>
            <person name="Sangal V."/>
            <person name="Wachnowicz B."/>
            <person name="Goodfellow M."/>
        </authorList>
    </citation>
    <scope>NUCLEOTIDE SEQUENCE [LARGE SCALE GENOMIC DNA]</scope>
    <source>
        <strain evidence="3 4">DSM 42109</strain>
    </source>
</reference>
<feature type="compositionally biased region" description="Basic and acidic residues" evidence="1">
    <location>
        <begin position="9"/>
        <end position="21"/>
    </location>
</feature>
<dbReference type="Gene3D" id="3.90.79.40">
    <property type="entry name" value="EvaA sugar 2,3-dehydratase subunit"/>
    <property type="match status" value="2"/>
</dbReference>
<dbReference type="Proteomes" id="UP001214441">
    <property type="component" value="Unassembled WGS sequence"/>
</dbReference>